<organism evidence="14 15">
    <name type="scientific">Heterorhabditis bacteriophora</name>
    <name type="common">Entomopathogenic nematode worm</name>
    <dbReference type="NCBI Taxonomy" id="37862"/>
    <lineage>
        <taxon>Eukaryota</taxon>
        <taxon>Metazoa</taxon>
        <taxon>Ecdysozoa</taxon>
        <taxon>Nematoda</taxon>
        <taxon>Chromadorea</taxon>
        <taxon>Rhabditida</taxon>
        <taxon>Rhabditina</taxon>
        <taxon>Rhabditomorpha</taxon>
        <taxon>Strongyloidea</taxon>
        <taxon>Heterorhabditidae</taxon>
        <taxon>Heterorhabditis</taxon>
    </lineage>
</organism>
<feature type="coiled-coil region" evidence="10">
    <location>
        <begin position="212"/>
        <end position="239"/>
    </location>
</feature>
<dbReference type="SUPFAM" id="SSF46689">
    <property type="entry name" value="Homeodomain-like"/>
    <property type="match status" value="1"/>
</dbReference>
<feature type="DNA-binding region" description="Homeobox" evidence="8">
    <location>
        <begin position="744"/>
        <end position="793"/>
    </location>
</feature>
<evidence type="ECO:0000313" key="14">
    <source>
        <dbReference type="Proteomes" id="UP000095283"/>
    </source>
</evidence>
<keyword evidence="10" id="KW-0175">Coiled coil</keyword>
<keyword evidence="4 8" id="KW-0371">Homeobox</keyword>
<dbReference type="GO" id="GO:0005634">
    <property type="term" value="C:nucleus"/>
    <property type="evidence" value="ECO:0007669"/>
    <property type="project" value="UniProtKB-SubCell"/>
</dbReference>
<keyword evidence="3 8" id="KW-0238">DNA-binding</keyword>
<dbReference type="Pfam" id="PF00046">
    <property type="entry name" value="Homeodomain"/>
    <property type="match status" value="1"/>
</dbReference>
<name>A0A1I7WZL3_HETBA</name>
<feature type="region of interest" description="Disordered" evidence="11">
    <location>
        <begin position="101"/>
        <end position="143"/>
    </location>
</feature>
<dbReference type="SMART" id="SM00389">
    <property type="entry name" value="HOX"/>
    <property type="match status" value="1"/>
</dbReference>
<evidence type="ECO:0000259" key="13">
    <source>
        <dbReference type="PROSITE" id="PS50071"/>
    </source>
</evidence>
<dbReference type="Gene3D" id="1.10.10.60">
    <property type="entry name" value="Homeodomain-like"/>
    <property type="match status" value="1"/>
</dbReference>
<evidence type="ECO:0000256" key="12">
    <source>
        <dbReference type="SAM" id="SignalP"/>
    </source>
</evidence>
<evidence type="ECO:0000256" key="11">
    <source>
        <dbReference type="SAM" id="MobiDB-lite"/>
    </source>
</evidence>
<feature type="domain" description="Homeobox" evidence="13">
    <location>
        <begin position="742"/>
        <end position="792"/>
    </location>
</feature>
<dbReference type="Proteomes" id="UP000095283">
    <property type="component" value="Unplaced"/>
</dbReference>
<comment type="subcellular location">
    <subcellularLocation>
        <location evidence="1 8 9">Nucleus</location>
    </subcellularLocation>
</comment>
<evidence type="ECO:0000256" key="5">
    <source>
        <dbReference type="ARBA" id="ARBA00023163"/>
    </source>
</evidence>
<keyword evidence="5" id="KW-0804">Transcription</keyword>
<dbReference type="CDD" id="cd00086">
    <property type="entry name" value="homeodomain"/>
    <property type="match status" value="1"/>
</dbReference>
<sequence>MMSIYHVNVSDMTAVHLLLSVLSCLDLEMLHYQPSVTPAPRSHHYLPVIPFTIPRPHIVTDSYGPPARLAPPPPTYDQSNADIEAAASSTAPPIYSENGVLRRTSTASPPPMYRYATEEVNSPPPRSYMSRNKNSSADNNANSKHKIDTIRKVYGKSGSTKTSIESQPSTSTRGITSSLCLNRRINAYNTLSNDSNAERKQRTILRGSQYGRSESRERLDDLRQELISSKKENSLLNQHNKVLKSHLHRLSREAERREKHLQSLVNHTPAEMNDTQLAITLTAIKKKEIENEQLIRIQADEIEFINWLNTYNSSNVDTRKLRETITSVSSKTEEDLNGSTASSMEEYYARSKRKIEVAKAYAEQNKKLKERLKQMREEIMNLRTRNKSADAAVSRKRTPSRYQDLLSWEPRDLVDLIVKLEAEQLRSPIVQIIKQLENNSDDNASLMLKEKMSEMNELRLENANLMSEIEELKANGNFRGRRNSLRTSHNKSPDDVGCTFPQYSERPENVPPLDMSQVSSGSYPSDRDDKFEGKTHRSGSETNLYDQEQIPPEVMAYVLVISMSDLGKRSSSHLMETVPCKLERSDVESTNGNEDTAETTKSKFSILDLLENDHKQSSHGSPSASSDGMESDAHPVGLFDPRFAFPQLAALFQQTLMTPPGLVGHNPSLLGPALPFMPWMALPGAASTAALHQMKIREDLTATNIRLIIHMIDQAARDSMGGSPLDSDIEEDEEDCADARGSDDDVSQLEMMFDMKRYLSSQERSHLAQKLHLTETQVKIWFQNRRNKFKRQAATDDPSGALQMHRASLFGHAMPTPDRLPTMASGLLPSSVASPLSLRPLGMQAPIDATAAARFLFGTYGALAAAHAQQML</sequence>
<accession>A0A1I7WZL3</accession>
<evidence type="ECO:0000313" key="15">
    <source>
        <dbReference type="WBParaSite" id="Hba_10731"/>
    </source>
</evidence>
<keyword evidence="6 8" id="KW-0539">Nucleus</keyword>
<feature type="compositionally biased region" description="Basic and acidic residues" evidence="11">
    <location>
        <begin position="525"/>
        <end position="539"/>
    </location>
</feature>
<dbReference type="WBParaSite" id="Hba_10731">
    <property type="protein sequence ID" value="Hba_10731"/>
    <property type="gene ID" value="Hba_10731"/>
</dbReference>
<evidence type="ECO:0000256" key="6">
    <source>
        <dbReference type="ARBA" id="ARBA00023242"/>
    </source>
</evidence>
<feature type="compositionally biased region" description="Low complexity" evidence="11">
    <location>
        <begin position="130"/>
        <end position="142"/>
    </location>
</feature>
<keyword evidence="2" id="KW-0805">Transcription regulation</keyword>
<feature type="chain" id="PRO_5009310892" evidence="12">
    <location>
        <begin position="25"/>
        <end position="872"/>
    </location>
</feature>
<keyword evidence="14" id="KW-1185">Reference proteome</keyword>
<evidence type="ECO:0000256" key="1">
    <source>
        <dbReference type="ARBA" id="ARBA00004123"/>
    </source>
</evidence>
<dbReference type="InterPro" id="IPR051300">
    <property type="entry name" value="HMX_Homeobox_TF"/>
</dbReference>
<dbReference type="InterPro" id="IPR017970">
    <property type="entry name" value="Homeobox_CS"/>
</dbReference>
<dbReference type="InterPro" id="IPR020479">
    <property type="entry name" value="HD_metazoa"/>
</dbReference>
<dbReference type="GO" id="GO:0000981">
    <property type="term" value="F:DNA-binding transcription factor activity, RNA polymerase II-specific"/>
    <property type="evidence" value="ECO:0007669"/>
    <property type="project" value="InterPro"/>
</dbReference>
<evidence type="ECO:0000256" key="8">
    <source>
        <dbReference type="PROSITE-ProRule" id="PRU00108"/>
    </source>
</evidence>
<dbReference type="PANTHER" id="PTHR46110:SF3">
    <property type="entry name" value="HOMEOBOX PROTEIN HMX"/>
    <property type="match status" value="1"/>
</dbReference>
<evidence type="ECO:0000256" key="7">
    <source>
        <dbReference type="ARBA" id="ARBA00038165"/>
    </source>
</evidence>
<dbReference type="InterPro" id="IPR001356">
    <property type="entry name" value="HD"/>
</dbReference>
<dbReference type="PRINTS" id="PR00024">
    <property type="entry name" value="HOMEOBOX"/>
</dbReference>
<dbReference type="GO" id="GO:0000977">
    <property type="term" value="F:RNA polymerase II transcription regulatory region sequence-specific DNA binding"/>
    <property type="evidence" value="ECO:0007669"/>
    <property type="project" value="TreeGrafter"/>
</dbReference>
<feature type="region of interest" description="Disordered" evidence="11">
    <location>
        <begin position="614"/>
        <end position="633"/>
    </location>
</feature>
<dbReference type="PROSITE" id="PS50071">
    <property type="entry name" value="HOMEOBOX_2"/>
    <property type="match status" value="1"/>
</dbReference>
<evidence type="ECO:0000256" key="3">
    <source>
        <dbReference type="ARBA" id="ARBA00023125"/>
    </source>
</evidence>
<evidence type="ECO:0000256" key="2">
    <source>
        <dbReference type="ARBA" id="ARBA00023015"/>
    </source>
</evidence>
<dbReference type="InterPro" id="IPR009057">
    <property type="entry name" value="Homeodomain-like_sf"/>
</dbReference>
<comment type="similarity">
    <text evidence="7">Belongs to the HMX homeobox family.</text>
</comment>
<keyword evidence="12" id="KW-0732">Signal</keyword>
<evidence type="ECO:0000256" key="9">
    <source>
        <dbReference type="RuleBase" id="RU000682"/>
    </source>
</evidence>
<dbReference type="PROSITE" id="PS00027">
    <property type="entry name" value="HOMEOBOX_1"/>
    <property type="match status" value="1"/>
</dbReference>
<evidence type="ECO:0000256" key="4">
    <source>
        <dbReference type="ARBA" id="ARBA00023155"/>
    </source>
</evidence>
<dbReference type="AlphaFoldDB" id="A0A1I7WZL3"/>
<reference evidence="15" key="1">
    <citation type="submission" date="2016-11" db="UniProtKB">
        <authorList>
            <consortium name="WormBaseParasite"/>
        </authorList>
    </citation>
    <scope>IDENTIFICATION</scope>
</reference>
<feature type="region of interest" description="Disordered" evidence="11">
    <location>
        <begin position="480"/>
        <end position="548"/>
    </location>
</feature>
<feature type="coiled-coil region" evidence="10">
    <location>
        <begin position="358"/>
        <end position="392"/>
    </location>
</feature>
<proteinExistence type="inferred from homology"/>
<dbReference type="PANTHER" id="PTHR46110">
    <property type="entry name" value="HOMEOBOX PROTEIN HMX"/>
    <property type="match status" value="1"/>
</dbReference>
<feature type="signal peptide" evidence="12">
    <location>
        <begin position="1"/>
        <end position="24"/>
    </location>
</feature>
<protein>
    <submittedName>
        <fullName evidence="15">Homeobox domain-containing protein</fullName>
    </submittedName>
</protein>
<evidence type="ECO:0000256" key="10">
    <source>
        <dbReference type="SAM" id="Coils"/>
    </source>
</evidence>
<feature type="coiled-coil region" evidence="10">
    <location>
        <begin position="448"/>
        <end position="475"/>
    </location>
</feature>